<keyword evidence="2" id="KW-1185">Reference proteome</keyword>
<dbReference type="RefSeq" id="WP_090311130.1">
    <property type="nucleotide sequence ID" value="NZ_FNFE01000007.1"/>
</dbReference>
<gene>
    <name evidence="1" type="ORF">SAMN04515672_4089</name>
</gene>
<sequence length="139" mass="14881">MGSSHDTPIDAATDFEELSARLRTQSSDAPGSDTARVTIRSFDEVSADSLSELLEAGENDAADPSDLVFVLSRANAELLLEREFDIDDADELEEVLGRTVQIEGEMPDDTILLLDPDAVDGEEIRDPDAIACGIVGADD</sequence>
<dbReference type="OrthoDB" id="203627at2157"/>
<protein>
    <submittedName>
        <fullName evidence="1">Uncharacterized protein</fullName>
    </submittedName>
</protein>
<organism evidence="1 2">
    <name type="scientific">Natronorubrum texcoconense</name>
    <dbReference type="NCBI Taxonomy" id="1095776"/>
    <lineage>
        <taxon>Archaea</taxon>
        <taxon>Methanobacteriati</taxon>
        <taxon>Methanobacteriota</taxon>
        <taxon>Stenosarchaea group</taxon>
        <taxon>Halobacteria</taxon>
        <taxon>Halobacteriales</taxon>
        <taxon>Natrialbaceae</taxon>
        <taxon>Natronorubrum</taxon>
    </lineage>
</organism>
<evidence type="ECO:0000313" key="1">
    <source>
        <dbReference type="EMBL" id="SDK83368.1"/>
    </source>
</evidence>
<dbReference type="AlphaFoldDB" id="A0A1G9F4T1"/>
<evidence type="ECO:0000313" key="2">
    <source>
        <dbReference type="Proteomes" id="UP000198882"/>
    </source>
</evidence>
<proteinExistence type="predicted"/>
<dbReference type="STRING" id="1095776.SAMN04515672_4089"/>
<name>A0A1G9F4T1_9EURY</name>
<dbReference type="EMBL" id="FNFE01000007">
    <property type="protein sequence ID" value="SDK83368.1"/>
    <property type="molecule type" value="Genomic_DNA"/>
</dbReference>
<reference evidence="2" key="1">
    <citation type="submission" date="2016-10" db="EMBL/GenBank/DDBJ databases">
        <authorList>
            <person name="Varghese N."/>
            <person name="Submissions S."/>
        </authorList>
    </citation>
    <scope>NUCLEOTIDE SEQUENCE [LARGE SCALE GENOMIC DNA]</scope>
    <source>
        <strain evidence="2">B4,CECT 8067,JCM 17497</strain>
    </source>
</reference>
<accession>A0A1G9F4T1</accession>
<dbReference type="Proteomes" id="UP000198882">
    <property type="component" value="Unassembled WGS sequence"/>
</dbReference>